<dbReference type="RefSeq" id="WP_034353754.1">
    <property type="nucleotide sequence ID" value="NZ_JHAC01000011.1"/>
</dbReference>
<evidence type="ECO:0000313" key="2">
    <source>
        <dbReference type="Proteomes" id="UP000020492"/>
    </source>
</evidence>
<dbReference type="PATRIC" id="fig|1476583.3.peg.635"/>
<dbReference type="STRING" id="1476583.DEIPH_ctg011orf0005"/>
<dbReference type="AlphaFoldDB" id="A0A016QT67"/>
<name>A0A016QT67_9DEIO</name>
<evidence type="ECO:0000313" key="1">
    <source>
        <dbReference type="EMBL" id="EYB69042.1"/>
    </source>
</evidence>
<protein>
    <submittedName>
        <fullName evidence="1">Uncharacterized protein</fullName>
    </submittedName>
</protein>
<reference evidence="1 2" key="1">
    <citation type="submission" date="2014-03" db="EMBL/GenBank/DDBJ databases">
        <title>Draft genome sequence of Deinococcus phoenicis 1P10ME.</title>
        <authorList>
            <person name="Stepanov V.G."/>
            <person name="Vaishampayan P."/>
            <person name="Venkateswaran K."/>
            <person name="Fox G.E."/>
        </authorList>
    </citation>
    <scope>NUCLEOTIDE SEQUENCE [LARGE SCALE GENOMIC DNA]</scope>
    <source>
        <strain evidence="1 2">1P10ME</strain>
    </source>
</reference>
<sequence length="463" mass="49303">MSFEAHDAPPFGTPDETFSAAAITVQLSYGPLGTLRSGNIGLSSVPSAWEGRAWPRMIRVRLESELGTGFIAAGIAEAAIVQRGELSGIPLVGLETTYLGRPGDSSAALNGAGLTPGGAKAYGVTMPAPDSSKTRQQAVDDALEPYPNSEAGVTADLTGVIGRPESATPGVYTLDSRAYGLRSLGWTVTDYLTDATYQAGPDFPVRTYSRPDVPPFAPRRFATITPDPMTETVDELATGNISNSGVGQAYQMTGAGNTTLWVMDAQAYRAAGQRPVDLGIVRKLILRLQYEVAINSPYPITLTVRMNRGGLQPAVLGAMSIRLSGVFTQDFEVPAELWGYAAILANTALTDVYITVSGDVPSSGPESDRNTFKLISARSVITREYERARTLTMPRGWNMPYAVGPTYEFNLPGVHVPPFRVDGLPGGVSQYAAGAVVTWNRSEASTRILTAALPYRGQTRGRT</sequence>
<dbReference type="Proteomes" id="UP000020492">
    <property type="component" value="Unassembled WGS sequence"/>
</dbReference>
<dbReference type="EMBL" id="JHAC01000011">
    <property type="protein sequence ID" value="EYB69042.1"/>
    <property type="molecule type" value="Genomic_DNA"/>
</dbReference>
<accession>A0A016QT67</accession>
<keyword evidence="2" id="KW-1185">Reference proteome</keyword>
<dbReference type="OrthoDB" id="69418at2"/>
<gene>
    <name evidence="1" type="ORF">DEIPH_ctg011orf0005</name>
</gene>
<comment type="caution">
    <text evidence="1">The sequence shown here is derived from an EMBL/GenBank/DDBJ whole genome shotgun (WGS) entry which is preliminary data.</text>
</comment>
<organism evidence="1 2">
    <name type="scientific">Deinococcus phoenicis</name>
    <dbReference type="NCBI Taxonomy" id="1476583"/>
    <lineage>
        <taxon>Bacteria</taxon>
        <taxon>Thermotogati</taxon>
        <taxon>Deinococcota</taxon>
        <taxon>Deinococci</taxon>
        <taxon>Deinococcales</taxon>
        <taxon>Deinococcaceae</taxon>
        <taxon>Deinococcus</taxon>
    </lineage>
</organism>
<proteinExistence type="predicted"/>